<gene>
    <name evidence="2" type="ORF">ElyMa_005921100</name>
</gene>
<feature type="compositionally biased region" description="Low complexity" evidence="1">
    <location>
        <begin position="865"/>
        <end position="878"/>
    </location>
</feature>
<proteinExistence type="predicted"/>
<sequence length="963" mass="100574">MELAWLTLCWEPLNVCVTNILLCLAVYQSLVIQTRVKTVGFVNKVMEPTSVSVAWDFLEKTAQQPSVTDQLGPTPGGTISCQVNVPCHFPVYTAGSHKGTYPQVTPGPTSPDISVILNTTVADNSTGLPGFTYLTPVTTVSGVPGHKQLCVNIGNQQFYPFQAQFVSPTPPDGTILPCTDSIMGCHFLVYSEPGNASRDCPLVATATPGVLVFSNSPGLRGDQCINEVLVMPQVAPKLICLQAGAGETRCLNVPEVNTSGSALCHNAFCNMPNGACLADPSLGTTQCVCNNHFSLPSCAPDSVDQHPKYPTAIDQLGPTPGGTINCKVNIPCHFPVYTAADDNGTYPQVTPGPTSPDINVILNTTVADNSTGLPGFTYLTPVTTTSAVPGHKQLCVNIGNQQAVADSACFHIIFRDNVLPSPISPASGITTSGKDKFMPPTPPDGTTLPCSDSTNGCHFLVYSEPGNATIDCPQVAALTPGVVVFSNSPGQGGDQCINEVLVMPQVAPQQVCLQAGVGESRCFKIPVVNSSAAVDQHPANPSVTDQLGPTPGGTISCQVNIPCDFPVYTAGSHSGTYPQVTPGPTSPDISVILNATVADNSTGLPGFTYLTPVTTVSGVPGHKQLCVNIGNQQAVTDSACFHIVFNNYTTTSTFPLPNTSAAPGQASDFGKFVSPTPPHGSTLPCADSNSGCHFLVYSEPGNASGDCPQVAALTPGVLVFSNSPGIGRDQCINEVLVMPQVAPQLICLQAGSVQSKSMPKWWHLSTKQWGVSVFLSSRLLWIKLLNRNFPNVTEGPTSPGINVVLDPTEADNSTRLPGFTYLTPVTTTSEVPGHKQLCVNIGNSQGVTDSACFHIIFTDNQTTVSPSSSSPSAIPAHSSSKEKFVSPTPPGGTTLPCSDPVQGCHFLVYSESGNASGDCPQVTALTPGVVVFSICSGQGRGQCINEVMVTPQATPHLICLQAG</sequence>
<accession>A0AAV4G8F3</accession>
<dbReference type="AlphaFoldDB" id="A0AAV4G8F3"/>
<evidence type="ECO:0000313" key="3">
    <source>
        <dbReference type="Proteomes" id="UP000762676"/>
    </source>
</evidence>
<feature type="region of interest" description="Disordered" evidence="1">
    <location>
        <begin position="863"/>
        <end position="892"/>
    </location>
</feature>
<keyword evidence="3" id="KW-1185">Reference proteome</keyword>
<evidence type="ECO:0008006" key="4">
    <source>
        <dbReference type="Google" id="ProtNLM"/>
    </source>
</evidence>
<reference evidence="2 3" key="1">
    <citation type="journal article" date="2021" name="Elife">
        <title>Chloroplast acquisition without the gene transfer in kleptoplastic sea slugs, Plakobranchus ocellatus.</title>
        <authorList>
            <person name="Maeda T."/>
            <person name="Takahashi S."/>
            <person name="Yoshida T."/>
            <person name="Shimamura S."/>
            <person name="Takaki Y."/>
            <person name="Nagai Y."/>
            <person name="Toyoda A."/>
            <person name="Suzuki Y."/>
            <person name="Arimoto A."/>
            <person name="Ishii H."/>
            <person name="Satoh N."/>
            <person name="Nishiyama T."/>
            <person name="Hasebe M."/>
            <person name="Maruyama T."/>
            <person name="Minagawa J."/>
            <person name="Obokata J."/>
            <person name="Shigenobu S."/>
        </authorList>
    </citation>
    <scope>NUCLEOTIDE SEQUENCE [LARGE SCALE GENOMIC DNA]</scope>
</reference>
<name>A0AAV4G8F3_9GAST</name>
<evidence type="ECO:0000256" key="1">
    <source>
        <dbReference type="SAM" id="MobiDB-lite"/>
    </source>
</evidence>
<comment type="caution">
    <text evidence="2">The sequence shown here is derived from an EMBL/GenBank/DDBJ whole genome shotgun (WGS) entry which is preliminary data.</text>
</comment>
<organism evidence="2 3">
    <name type="scientific">Elysia marginata</name>
    <dbReference type="NCBI Taxonomy" id="1093978"/>
    <lineage>
        <taxon>Eukaryota</taxon>
        <taxon>Metazoa</taxon>
        <taxon>Spiralia</taxon>
        <taxon>Lophotrochozoa</taxon>
        <taxon>Mollusca</taxon>
        <taxon>Gastropoda</taxon>
        <taxon>Heterobranchia</taxon>
        <taxon>Euthyneura</taxon>
        <taxon>Panpulmonata</taxon>
        <taxon>Sacoglossa</taxon>
        <taxon>Placobranchoidea</taxon>
        <taxon>Plakobranchidae</taxon>
        <taxon>Elysia</taxon>
    </lineage>
</organism>
<protein>
    <recommendedName>
        <fullName evidence="4">EGF-like domain-containing protein</fullName>
    </recommendedName>
</protein>
<dbReference type="Proteomes" id="UP000762676">
    <property type="component" value="Unassembled WGS sequence"/>
</dbReference>
<evidence type="ECO:0000313" key="2">
    <source>
        <dbReference type="EMBL" id="GFR81300.1"/>
    </source>
</evidence>
<dbReference type="EMBL" id="BMAT01011872">
    <property type="protein sequence ID" value="GFR81300.1"/>
    <property type="molecule type" value="Genomic_DNA"/>
</dbReference>